<dbReference type="InterPro" id="IPR051021">
    <property type="entry name" value="Mito_Ser/Thr_phosphatase"/>
</dbReference>
<dbReference type="Gene3D" id="3.40.50.1240">
    <property type="entry name" value="Phosphoglycerate mutase-like"/>
    <property type="match status" value="1"/>
</dbReference>
<keyword evidence="1" id="KW-0378">Hydrolase</keyword>
<dbReference type="GO" id="GO:0016787">
    <property type="term" value="F:hydrolase activity"/>
    <property type="evidence" value="ECO:0007669"/>
    <property type="project" value="UniProtKB-KW"/>
</dbReference>
<sequence length="171" mass="18316">MTARLLLLVRHAQAVPAFDDNDRGRVLTAHGRDQARAAGIAIAASGLVPATLAIWCSPAARTVETADLIAQELGEATPVRPVERLYDAAPEGIVELLKNEGGHTEAIMIVGHNPTMAEFCHLMSGNSAYDSAHDAILLRGYPPATVTAFRTNTTWADFTPEQVETVFLKVS</sequence>
<accession>A0AA35UWC0</accession>
<dbReference type="RefSeq" id="WP_289841372.1">
    <property type="nucleotide sequence ID" value="NZ_CATKSH010000007.1"/>
</dbReference>
<organism evidence="2 3">
    <name type="scientific">Brytella acorum</name>
    <dbReference type="NCBI Taxonomy" id="2959299"/>
    <lineage>
        <taxon>Bacteria</taxon>
        <taxon>Pseudomonadati</taxon>
        <taxon>Pseudomonadota</taxon>
        <taxon>Alphaproteobacteria</taxon>
        <taxon>Acetobacterales</taxon>
        <taxon>Acetobacteraceae</taxon>
        <taxon>Brytella</taxon>
    </lineage>
</organism>
<protein>
    <submittedName>
        <fullName evidence="2">Histidine phosphatase family protein</fullName>
    </submittedName>
</protein>
<keyword evidence="3" id="KW-1185">Reference proteome</keyword>
<dbReference type="PANTHER" id="PTHR20935:SF1">
    <property type="entry name" value="SLL1549 PROTEIN"/>
    <property type="match status" value="1"/>
</dbReference>
<reference evidence="2" key="1">
    <citation type="submission" date="2023-03" db="EMBL/GenBank/DDBJ databases">
        <authorList>
            <person name="Cleenwerck I."/>
        </authorList>
    </citation>
    <scope>NUCLEOTIDE SEQUENCE</scope>
    <source>
        <strain evidence="2">LMG 32879</strain>
    </source>
</reference>
<gene>
    <name evidence="2" type="ORF">LMG32879_001537</name>
</gene>
<name>A0AA35UWC0_9PROT</name>
<evidence type="ECO:0000256" key="1">
    <source>
        <dbReference type="ARBA" id="ARBA00022801"/>
    </source>
</evidence>
<dbReference type="CDD" id="cd07067">
    <property type="entry name" value="HP_PGM_like"/>
    <property type="match status" value="1"/>
</dbReference>
<evidence type="ECO:0000313" key="3">
    <source>
        <dbReference type="Proteomes" id="UP001176960"/>
    </source>
</evidence>
<proteinExistence type="predicted"/>
<dbReference type="Pfam" id="PF00300">
    <property type="entry name" value="His_Phos_1"/>
    <property type="match status" value="1"/>
</dbReference>
<dbReference type="EMBL" id="CATKSH010000007">
    <property type="protein sequence ID" value="CAI9120699.1"/>
    <property type="molecule type" value="Genomic_DNA"/>
</dbReference>
<comment type="caution">
    <text evidence="2">The sequence shown here is derived from an EMBL/GenBank/DDBJ whole genome shotgun (WGS) entry which is preliminary data.</text>
</comment>
<dbReference type="PANTHER" id="PTHR20935">
    <property type="entry name" value="PHOSPHOGLYCERATE MUTASE-RELATED"/>
    <property type="match status" value="1"/>
</dbReference>
<dbReference type="InterPro" id="IPR013078">
    <property type="entry name" value="His_Pase_superF_clade-1"/>
</dbReference>
<dbReference type="SUPFAM" id="SSF53254">
    <property type="entry name" value="Phosphoglycerate mutase-like"/>
    <property type="match status" value="1"/>
</dbReference>
<dbReference type="AlphaFoldDB" id="A0AA35UWC0"/>
<evidence type="ECO:0000313" key="2">
    <source>
        <dbReference type="EMBL" id="CAI9120699.1"/>
    </source>
</evidence>
<dbReference type="InterPro" id="IPR029033">
    <property type="entry name" value="His_PPase_superfam"/>
</dbReference>
<dbReference type="SMART" id="SM00855">
    <property type="entry name" value="PGAM"/>
    <property type="match status" value="1"/>
</dbReference>
<dbReference type="Proteomes" id="UP001176960">
    <property type="component" value="Unassembled WGS sequence"/>
</dbReference>